<evidence type="ECO:0000313" key="2">
    <source>
        <dbReference type="Proteomes" id="UP000518288"/>
    </source>
</evidence>
<proteinExistence type="predicted"/>
<dbReference type="RefSeq" id="WP_179634257.1">
    <property type="nucleotide sequence ID" value="NZ_JACCFH010000001.1"/>
</dbReference>
<gene>
    <name evidence="1" type="ORF">BDD16_002479</name>
</gene>
<dbReference type="EMBL" id="JACCFH010000001">
    <property type="protein sequence ID" value="NYG33493.1"/>
    <property type="molecule type" value="Genomic_DNA"/>
</dbReference>
<name>A0A7Y9U5Z3_9BURK</name>
<dbReference type="Proteomes" id="UP000518288">
    <property type="component" value="Unassembled WGS sequence"/>
</dbReference>
<keyword evidence="2" id="KW-1185">Reference proteome</keyword>
<comment type="caution">
    <text evidence="1">The sequence shown here is derived from an EMBL/GenBank/DDBJ whole genome shotgun (WGS) entry which is preliminary data.</text>
</comment>
<dbReference type="PROSITE" id="PS51257">
    <property type="entry name" value="PROKAR_LIPOPROTEIN"/>
    <property type="match status" value="1"/>
</dbReference>
<evidence type="ECO:0008006" key="3">
    <source>
        <dbReference type="Google" id="ProtNLM"/>
    </source>
</evidence>
<evidence type="ECO:0000313" key="1">
    <source>
        <dbReference type="EMBL" id="NYG33493.1"/>
    </source>
</evidence>
<protein>
    <recommendedName>
        <fullName evidence="3">Lipoprotein</fullName>
    </recommendedName>
</protein>
<reference evidence="1 2" key="1">
    <citation type="submission" date="2020-07" db="EMBL/GenBank/DDBJ databases">
        <title>Genomic Encyclopedia of Archaeal and Bacterial Type Strains, Phase II (KMG-II): from individual species to whole genera.</title>
        <authorList>
            <person name="Goeker M."/>
        </authorList>
    </citation>
    <scope>NUCLEOTIDE SEQUENCE [LARGE SCALE GENOMIC DNA]</scope>
    <source>
        <strain evidence="1 2">DSM 21226</strain>
    </source>
</reference>
<organism evidence="1 2">
    <name type="scientific">Sphaerotilus montanus</name>
    <dbReference type="NCBI Taxonomy" id="522889"/>
    <lineage>
        <taxon>Bacteria</taxon>
        <taxon>Pseudomonadati</taxon>
        <taxon>Pseudomonadota</taxon>
        <taxon>Betaproteobacteria</taxon>
        <taxon>Burkholderiales</taxon>
        <taxon>Sphaerotilaceae</taxon>
        <taxon>Sphaerotilus</taxon>
    </lineage>
</organism>
<sequence length="241" mass="25709">MSKLIMGLLVSTAISGCASLSDFGGKPPVPVIPPPLATVAPSPGAMVSPILEFVSVDPATSPWFEKETQSGVKKVFWEDLKNSEANPELPLERSFVSIKRVTGDGSLGFASTKFSAEAGKYRTIIDYAKYRDEVMGPNNIPCKVGVGVRIVADIVTTKANVDLGSLFAIAFAAKSGYLSGQIEVIKIGIDSPALSLILPPPTEINDTSLQNAMQAVAAIRAKMYDDETKIRPHVIAIKYLK</sequence>
<dbReference type="AlphaFoldDB" id="A0A7Y9U5Z3"/>
<accession>A0A7Y9U5Z3</accession>